<feature type="domain" description="N-acetyltransferase" evidence="3">
    <location>
        <begin position="19"/>
        <end position="159"/>
    </location>
</feature>
<dbReference type="RefSeq" id="WP_235272139.1">
    <property type="nucleotide sequence ID" value="NZ_CP008874.1"/>
</dbReference>
<dbReference type="Gene3D" id="3.40.630.30">
    <property type="match status" value="1"/>
</dbReference>
<dbReference type="PATRIC" id="fig|1604004.4.peg.1703"/>
<dbReference type="InterPro" id="IPR016181">
    <property type="entry name" value="Acyl_CoA_acyltransferase"/>
</dbReference>
<evidence type="ECO:0000313" key="4">
    <source>
        <dbReference type="EMBL" id="AKH98106.1"/>
    </source>
</evidence>
<keyword evidence="2" id="KW-0012">Acyltransferase</keyword>
<dbReference type="HOGENOM" id="CLU_105299_0_0_2"/>
<dbReference type="InterPro" id="IPR050832">
    <property type="entry name" value="Bact_Acetyltransf"/>
</dbReference>
<dbReference type="GeneID" id="25159782"/>
<protein>
    <submittedName>
        <fullName evidence="4">Sporulation regulator-like protein</fullName>
    </submittedName>
</protein>
<evidence type="ECO:0000313" key="5">
    <source>
        <dbReference type="Proteomes" id="UP000069906"/>
    </source>
</evidence>
<organism evidence="4 5">
    <name type="scientific">Halanaeroarchaeum sulfurireducens</name>
    <dbReference type="NCBI Taxonomy" id="1604004"/>
    <lineage>
        <taxon>Archaea</taxon>
        <taxon>Methanobacteriati</taxon>
        <taxon>Methanobacteriota</taxon>
        <taxon>Stenosarchaea group</taxon>
        <taxon>Halobacteria</taxon>
        <taxon>Halobacteriales</taxon>
        <taxon>Halobacteriaceae</taxon>
        <taxon>Halanaeroarchaeum</taxon>
    </lineage>
</organism>
<name>A0A0F7PAC0_9EURY</name>
<accession>A0A0F7PAC0</accession>
<dbReference type="AlphaFoldDB" id="A0A0F7PAC0"/>
<dbReference type="EMBL" id="CP008874">
    <property type="protein sequence ID" value="AKH98106.1"/>
    <property type="molecule type" value="Genomic_DNA"/>
</dbReference>
<sequence>MTDVHVAAPSIEDVADITSLWVALVEDQREHGAHLLGEENRADGRAVIEQYVHADGLAIAREGEGKLVGFVMFHVERGLYEQDVRRGIVENVFVVPDRRGEGIGSRLLDFAESELADRNAAVVALSVLADNEAAREWYRERGYHPHRLTMERSIDETES</sequence>
<proteinExistence type="predicted"/>
<dbReference type="Pfam" id="PF00583">
    <property type="entry name" value="Acetyltransf_1"/>
    <property type="match status" value="1"/>
</dbReference>
<keyword evidence="5" id="KW-1185">Reference proteome</keyword>
<keyword evidence="1" id="KW-0808">Transferase</keyword>
<evidence type="ECO:0000256" key="1">
    <source>
        <dbReference type="ARBA" id="ARBA00022679"/>
    </source>
</evidence>
<dbReference type="PROSITE" id="PS51186">
    <property type="entry name" value="GNAT"/>
    <property type="match status" value="1"/>
</dbReference>
<dbReference type="InterPro" id="IPR000182">
    <property type="entry name" value="GNAT_dom"/>
</dbReference>
<evidence type="ECO:0000259" key="3">
    <source>
        <dbReference type="PROSITE" id="PS51186"/>
    </source>
</evidence>
<dbReference type="PANTHER" id="PTHR43877">
    <property type="entry name" value="AMINOALKYLPHOSPHONATE N-ACETYLTRANSFERASE-RELATED-RELATED"/>
    <property type="match status" value="1"/>
</dbReference>
<dbReference type="SUPFAM" id="SSF55729">
    <property type="entry name" value="Acyl-CoA N-acyltransferases (Nat)"/>
    <property type="match status" value="1"/>
</dbReference>
<evidence type="ECO:0000256" key="2">
    <source>
        <dbReference type="ARBA" id="ARBA00023315"/>
    </source>
</evidence>
<dbReference type="CDD" id="cd04301">
    <property type="entry name" value="NAT_SF"/>
    <property type="match status" value="1"/>
</dbReference>
<reference evidence="4 5" key="1">
    <citation type="journal article" date="2015" name="ISME J.">
        <title>Elemental sulfur and acetate can support life of a novel strictly anaerobic haloarchaeon.</title>
        <authorList>
            <person name="Sorokin D.Y."/>
            <person name="Kublanov I.V."/>
            <person name="Gavrilov S.N."/>
            <person name="Rojo D."/>
            <person name="Roman P."/>
            <person name="Golyshin P.N."/>
            <person name="Slepak V.Z."/>
            <person name="Smedile F."/>
            <person name="Ferrer M."/>
            <person name="Messina E."/>
            <person name="La Cono V."/>
            <person name="Yakimov M.M."/>
        </authorList>
    </citation>
    <scope>NUCLEOTIDE SEQUENCE [LARGE SCALE GENOMIC DNA]</scope>
    <source>
        <strain evidence="4 5">HSR2</strain>
    </source>
</reference>
<gene>
    <name evidence="4" type="ORF">HLASF_1629</name>
</gene>
<dbReference type="KEGG" id="hsu:HLASF_1629"/>
<dbReference type="Proteomes" id="UP000069906">
    <property type="component" value="Chromosome"/>
</dbReference>
<dbReference type="GO" id="GO:0016747">
    <property type="term" value="F:acyltransferase activity, transferring groups other than amino-acyl groups"/>
    <property type="evidence" value="ECO:0007669"/>
    <property type="project" value="InterPro"/>
</dbReference>
<dbReference type="PANTHER" id="PTHR43877:SF1">
    <property type="entry name" value="ACETYLTRANSFERASE"/>
    <property type="match status" value="1"/>
</dbReference>